<feature type="domain" description="Enoyl reductase (ER)" evidence="1">
    <location>
        <begin position="13"/>
        <end position="270"/>
    </location>
</feature>
<evidence type="ECO:0000313" key="2">
    <source>
        <dbReference type="EMBL" id="KAK4367245.1"/>
    </source>
</evidence>
<dbReference type="SMART" id="SM00829">
    <property type="entry name" value="PKS_ER"/>
    <property type="match status" value="1"/>
</dbReference>
<dbReference type="SUPFAM" id="SSF51735">
    <property type="entry name" value="NAD(P)-binding Rossmann-fold domains"/>
    <property type="match status" value="1"/>
</dbReference>
<dbReference type="Gene3D" id="3.90.180.10">
    <property type="entry name" value="Medium-chain alcohol dehydrogenases, catalytic domain"/>
    <property type="match status" value="2"/>
</dbReference>
<evidence type="ECO:0000313" key="3">
    <source>
        <dbReference type="Proteomes" id="UP001291623"/>
    </source>
</evidence>
<dbReference type="SUPFAM" id="SSF50129">
    <property type="entry name" value="GroES-like"/>
    <property type="match status" value="1"/>
</dbReference>
<name>A0AAE1SBX9_9SOLA</name>
<reference evidence="2" key="1">
    <citation type="submission" date="2023-12" db="EMBL/GenBank/DDBJ databases">
        <title>Genome assembly of Anisodus tanguticus.</title>
        <authorList>
            <person name="Wang Y.-J."/>
        </authorList>
    </citation>
    <scope>NUCLEOTIDE SEQUENCE</scope>
    <source>
        <strain evidence="2">KB-2021</strain>
        <tissue evidence="2">Leaf</tissue>
    </source>
</reference>
<evidence type="ECO:0000259" key="1">
    <source>
        <dbReference type="SMART" id="SM00829"/>
    </source>
</evidence>
<dbReference type="InterPro" id="IPR036291">
    <property type="entry name" value="NAD(P)-bd_dom_sf"/>
</dbReference>
<dbReference type="PANTHER" id="PTHR44013:SF14">
    <property type="entry name" value="QUINONE-OXIDOREDUCTASE HOMOLOG, CHLOROPLASTIC"/>
    <property type="match status" value="1"/>
</dbReference>
<protein>
    <recommendedName>
        <fullName evidence="1">Enoyl reductase (ER) domain-containing protein</fullName>
    </recommendedName>
</protein>
<dbReference type="InterPro" id="IPR052733">
    <property type="entry name" value="Chloroplast_QOR"/>
</dbReference>
<accession>A0AAE1SBX9</accession>
<gene>
    <name evidence="2" type="ORF">RND71_015125</name>
</gene>
<dbReference type="Gene3D" id="3.40.50.720">
    <property type="entry name" value="NAD(P)-binding Rossmann-like Domain"/>
    <property type="match status" value="1"/>
</dbReference>
<dbReference type="InterPro" id="IPR013154">
    <property type="entry name" value="ADH-like_N"/>
</dbReference>
<dbReference type="InterPro" id="IPR020843">
    <property type="entry name" value="ER"/>
</dbReference>
<dbReference type="GO" id="GO:0016491">
    <property type="term" value="F:oxidoreductase activity"/>
    <property type="evidence" value="ECO:0007669"/>
    <property type="project" value="InterPro"/>
</dbReference>
<dbReference type="Proteomes" id="UP001291623">
    <property type="component" value="Unassembled WGS sequence"/>
</dbReference>
<sequence length="309" mass="33029">MSPLFSLKKQRTSNKSDAHYQHVEVPVPTPNKDEVLLKLKATSLNPLDLRFQKGVARPFVPHKFPVIPCTDVAGEVVEIGGGLVEYAIAKESLTVPRPDEVSAAEGAGLPIAALTAHKALVEVAGIKLDGSGPRMNILVTAASGGGGHYAVQLAKLGNTHVTGTCGARNIEFVKSLGADEVHDYKTPEGASLKSPSGKRYDAVIHCARGIPWSTFEPNLSDNGNVIDLTPGPSSMCTYVGEGRDVKDYVYSKHPLSKAQDAWAKSLHVILFVPLPLEPICSFISLQISGDSSFNMEWVVSGAILKRVKN</sequence>
<dbReference type="AlphaFoldDB" id="A0AAE1SBX9"/>
<keyword evidence="3" id="KW-1185">Reference proteome</keyword>
<dbReference type="InterPro" id="IPR011032">
    <property type="entry name" value="GroES-like_sf"/>
</dbReference>
<dbReference type="CDD" id="cd08267">
    <property type="entry name" value="MDR1"/>
    <property type="match status" value="1"/>
</dbReference>
<dbReference type="PANTHER" id="PTHR44013">
    <property type="entry name" value="ZINC-TYPE ALCOHOL DEHYDROGENASE-LIKE PROTEIN C16A3.02C"/>
    <property type="match status" value="1"/>
</dbReference>
<dbReference type="Pfam" id="PF08240">
    <property type="entry name" value="ADH_N"/>
    <property type="match status" value="1"/>
</dbReference>
<comment type="caution">
    <text evidence="2">The sequence shown here is derived from an EMBL/GenBank/DDBJ whole genome shotgun (WGS) entry which is preliminary data.</text>
</comment>
<proteinExistence type="predicted"/>
<dbReference type="EMBL" id="JAVYJV010000007">
    <property type="protein sequence ID" value="KAK4367245.1"/>
    <property type="molecule type" value="Genomic_DNA"/>
</dbReference>
<organism evidence="2 3">
    <name type="scientific">Anisodus tanguticus</name>
    <dbReference type="NCBI Taxonomy" id="243964"/>
    <lineage>
        <taxon>Eukaryota</taxon>
        <taxon>Viridiplantae</taxon>
        <taxon>Streptophyta</taxon>
        <taxon>Embryophyta</taxon>
        <taxon>Tracheophyta</taxon>
        <taxon>Spermatophyta</taxon>
        <taxon>Magnoliopsida</taxon>
        <taxon>eudicotyledons</taxon>
        <taxon>Gunneridae</taxon>
        <taxon>Pentapetalae</taxon>
        <taxon>asterids</taxon>
        <taxon>lamiids</taxon>
        <taxon>Solanales</taxon>
        <taxon>Solanaceae</taxon>
        <taxon>Solanoideae</taxon>
        <taxon>Hyoscyameae</taxon>
        <taxon>Anisodus</taxon>
    </lineage>
</organism>